<keyword evidence="3 7" id="KW-0479">Metal-binding</keyword>
<dbReference type="AlphaFoldDB" id="A0A6S7J694"/>
<comment type="caution">
    <text evidence="9">The sequence shown here is derived from an EMBL/GenBank/DDBJ whole genome shotgun (WGS) entry which is preliminary data.</text>
</comment>
<dbReference type="SUPFAM" id="SSF48264">
    <property type="entry name" value="Cytochrome P450"/>
    <property type="match status" value="1"/>
</dbReference>
<dbReference type="PROSITE" id="PS00086">
    <property type="entry name" value="CYTOCHROME_P450"/>
    <property type="match status" value="1"/>
</dbReference>
<name>A0A6S7J694_PARCT</name>
<dbReference type="PRINTS" id="PR00385">
    <property type="entry name" value="P450"/>
</dbReference>
<dbReference type="Gene3D" id="1.10.630.10">
    <property type="entry name" value="Cytochrome P450"/>
    <property type="match status" value="1"/>
</dbReference>
<organism evidence="9 10">
    <name type="scientific">Paramuricea clavata</name>
    <name type="common">Red gorgonian</name>
    <name type="synonym">Violescent sea-whip</name>
    <dbReference type="NCBI Taxonomy" id="317549"/>
    <lineage>
        <taxon>Eukaryota</taxon>
        <taxon>Metazoa</taxon>
        <taxon>Cnidaria</taxon>
        <taxon>Anthozoa</taxon>
        <taxon>Octocorallia</taxon>
        <taxon>Malacalcyonacea</taxon>
        <taxon>Plexauridae</taxon>
        <taxon>Paramuricea</taxon>
    </lineage>
</organism>
<dbReference type="PRINTS" id="PR00463">
    <property type="entry name" value="EP450I"/>
</dbReference>
<evidence type="ECO:0000256" key="8">
    <source>
        <dbReference type="RuleBase" id="RU000461"/>
    </source>
</evidence>
<dbReference type="Pfam" id="PF00067">
    <property type="entry name" value="p450"/>
    <property type="match status" value="1"/>
</dbReference>
<dbReference type="GO" id="GO:0016829">
    <property type="term" value="F:lyase activity"/>
    <property type="evidence" value="ECO:0007669"/>
    <property type="project" value="UniProtKB-KW"/>
</dbReference>
<dbReference type="GO" id="GO:0042446">
    <property type="term" value="P:hormone biosynthetic process"/>
    <property type="evidence" value="ECO:0007669"/>
    <property type="project" value="TreeGrafter"/>
</dbReference>
<dbReference type="GO" id="GO:0004508">
    <property type="term" value="F:steroid 17-alpha-monooxygenase activity"/>
    <property type="evidence" value="ECO:0007669"/>
    <property type="project" value="TreeGrafter"/>
</dbReference>
<sequence length="261" mass="29878">MLELIKKRARIRDARYYEIKKTFQENQIRHLLDALLQAKIDEEREDASTCGVMTDEYIMASSDTLFRAGSETTTTALHWLVAVLLNYPEIQEKIHAELTKQFGEEMISLEKKRNCHYLEATLTEVLRCVTVAPIFPHKTTCDTTLSGYHIPKDTTVLLNIWAINHDEREWQNPEEFNPNRFLDSEGHFTGTSKVSYIPFGSGRRICPGESLAKTELFLLSAAMLKKFKFENPPGCSPPDLKDGVYGLTFTPKLFTVIAKER</sequence>
<dbReference type="InterPro" id="IPR017972">
    <property type="entry name" value="Cyt_P450_CS"/>
</dbReference>
<dbReference type="InterPro" id="IPR002401">
    <property type="entry name" value="Cyt_P450_E_grp-I"/>
</dbReference>
<dbReference type="InterPro" id="IPR036396">
    <property type="entry name" value="Cyt_P450_sf"/>
</dbReference>
<evidence type="ECO:0000313" key="9">
    <source>
        <dbReference type="EMBL" id="CAB4008468.1"/>
    </source>
</evidence>
<keyword evidence="6 8" id="KW-0503">Monooxygenase</keyword>
<accession>A0A6S7J694</accession>
<keyword evidence="10" id="KW-1185">Reference proteome</keyword>
<evidence type="ECO:0000256" key="4">
    <source>
        <dbReference type="ARBA" id="ARBA00023002"/>
    </source>
</evidence>
<evidence type="ECO:0000256" key="2">
    <source>
        <dbReference type="ARBA" id="ARBA00022617"/>
    </source>
</evidence>
<keyword evidence="2 7" id="KW-0349">Heme</keyword>
<dbReference type="EMBL" id="CACRXK020006131">
    <property type="protein sequence ID" value="CAB4008468.1"/>
    <property type="molecule type" value="Genomic_DNA"/>
</dbReference>
<keyword evidence="4 8" id="KW-0560">Oxidoreductase</keyword>
<evidence type="ECO:0000256" key="7">
    <source>
        <dbReference type="PIRSR" id="PIRSR602401-1"/>
    </source>
</evidence>
<evidence type="ECO:0000313" key="10">
    <source>
        <dbReference type="Proteomes" id="UP001152795"/>
    </source>
</evidence>
<feature type="binding site" description="axial binding residue" evidence="7">
    <location>
        <position position="206"/>
    </location>
    <ligand>
        <name>heme</name>
        <dbReference type="ChEBI" id="CHEBI:30413"/>
    </ligand>
    <ligandPart>
        <name>Fe</name>
        <dbReference type="ChEBI" id="CHEBI:18248"/>
    </ligandPart>
</feature>
<protein>
    <submittedName>
        <fullName evidence="9">Steroid 17-alpha-hydroxylase 17,20 lyase-like</fullName>
    </submittedName>
</protein>
<reference evidence="9" key="1">
    <citation type="submission" date="2020-04" db="EMBL/GenBank/DDBJ databases">
        <authorList>
            <person name="Alioto T."/>
            <person name="Alioto T."/>
            <person name="Gomez Garrido J."/>
        </authorList>
    </citation>
    <scope>NUCLEOTIDE SEQUENCE</scope>
    <source>
        <strain evidence="9">A484AB</strain>
    </source>
</reference>
<keyword evidence="5 7" id="KW-0408">Iron</keyword>
<dbReference type="PANTHER" id="PTHR24289">
    <property type="entry name" value="STEROID 17-ALPHA-HYDROXYLASE/17,20 LYASE"/>
    <property type="match status" value="1"/>
</dbReference>
<gene>
    <name evidence="9" type="ORF">PACLA_8A055616</name>
</gene>
<dbReference type="GO" id="GO:0020037">
    <property type="term" value="F:heme binding"/>
    <property type="evidence" value="ECO:0007669"/>
    <property type="project" value="InterPro"/>
</dbReference>
<evidence type="ECO:0000256" key="6">
    <source>
        <dbReference type="ARBA" id="ARBA00023033"/>
    </source>
</evidence>
<dbReference type="OrthoDB" id="1470350at2759"/>
<comment type="similarity">
    <text evidence="1 8">Belongs to the cytochrome P450 family.</text>
</comment>
<dbReference type="PANTHER" id="PTHR24289:SF1">
    <property type="entry name" value="STEROID 17-ALPHA-HYDROXYLASE_17,20 LYASE"/>
    <property type="match status" value="1"/>
</dbReference>
<evidence type="ECO:0000256" key="5">
    <source>
        <dbReference type="ARBA" id="ARBA00023004"/>
    </source>
</evidence>
<dbReference type="Proteomes" id="UP001152795">
    <property type="component" value="Unassembled WGS sequence"/>
</dbReference>
<dbReference type="GO" id="GO:0042448">
    <property type="term" value="P:progesterone metabolic process"/>
    <property type="evidence" value="ECO:0007669"/>
    <property type="project" value="TreeGrafter"/>
</dbReference>
<comment type="cofactor">
    <cofactor evidence="7">
        <name>heme</name>
        <dbReference type="ChEBI" id="CHEBI:30413"/>
    </cofactor>
</comment>
<dbReference type="InterPro" id="IPR001128">
    <property type="entry name" value="Cyt_P450"/>
</dbReference>
<proteinExistence type="inferred from homology"/>
<keyword evidence="9" id="KW-0456">Lyase</keyword>
<dbReference type="GO" id="GO:0005506">
    <property type="term" value="F:iron ion binding"/>
    <property type="evidence" value="ECO:0007669"/>
    <property type="project" value="InterPro"/>
</dbReference>
<evidence type="ECO:0000256" key="3">
    <source>
        <dbReference type="ARBA" id="ARBA00022723"/>
    </source>
</evidence>
<evidence type="ECO:0000256" key="1">
    <source>
        <dbReference type="ARBA" id="ARBA00010617"/>
    </source>
</evidence>